<name>V3ZM52_LOTGI</name>
<feature type="domain" description="Neurotransmitter-gated ion-channel transmembrane" evidence="3">
    <location>
        <begin position="2"/>
        <end position="225"/>
    </location>
</feature>
<keyword evidence="2" id="KW-0472">Membrane</keyword>
<evidence type="ECO:0000313" key="4">
    <source>
        <dbReference type="EMBL" id="ESO85362.1"/>
    </source>
</evidence>
<accession>V3ZM52</accession>
<dbReference type="InterPro" id="IPR036719">
    <property type="entry name" value="Neuro-gated_channel_TM_sf"/>
</dbReference>
<feature type="transmembrane region" description="Helical" evidence="2">
    <location>
        <begin position="6"/>
        <end position="24"/>
    </location>
</feature>
<sequence>VYLCVVMTMTSVSVIVAVLVINIYNRGMKTNRAPYWLRKLTLQWLSKAICLHHDIILVAQGVKLNIFTYTSMRTPDPLAAMEEKSVIESNEIKGHKNNNKDNYCSDTNFNSPSEVTLPPNQPEKVWYRHEELEELLRTEQERSQQAQLRQTQTANKGSGSTPSNATDDPENDNVSKPVQYSYSIESNLSDLPHVDRKKIMIAEWQRIAAATDRILFIIYMLATVTAYFILLIILPTQHYSSQKHSLSNAILLNNGTKS</sequence>
<dbReference type="Proteomes" id="UP000030746">
    <property type="component" value="Unassembled WGS sequence"/>
</dbReference>
<protein>
    <recommendedName>
        <fullName evidence="3">Neurotransmitter-gated ion-channel transmembrane domain-containing protein</fullName>
    </recommendedName>
</protein>
<feature type="compositionally biased region" description="Polar residues" evidence="1">
    <location>
        <begin position="146"/>
        <end position="176"/>
    </location>
</feature>
<feature type="transmembrane region" description="Helical" evidence="2">
    <location>
        <begin position="214"/>
        <end position="234"/>
    </location>
</feature>
<dbReference type="EMBL" id="KB203274">
    <property type="protein sequence ID" value="ESO85362.1"/>
    <property type="molecule type" value="Genomic_DNA"/>
</dbReference>
<evidence type="ECO:0000256" key="1">
    <source>
        <dbReference type="SAM" id="MobiDB-lite"/>
    </source>
</evidence>
<evidence type="ECO:0000313" key="5">
    <source>
        <dbReference type="Proteomes" id="UP000030746"/>
    </source>
</evidence>
<dbReference type="HOGENOM" id="CLU_1079980_0_0_1"/>
<dbReference type="GeneID" id="20236431"/>
<dbReference type="RefSeq" id="XP_009063611.1">
    <property type="nucleotide sequence ID" value="XM_009065363.1"/>
</dbReference>
<dbReference type="AlphaFoldDB" id="V3ZM52"/>
<reference evidence="4 5" key="1">
    <citation type="journal article" date="2013" name="Nature">
        <title>Insights into bilaterian evolution from three spiralian genomes.</title>
        <authorList>
            <person name="Simakov O."/>
            <person name="Marletaz F."/>
            <person name="Cho S.J."/>
            <person name="Edsinger-Gonzales E."/>
            <person name="Havlak P."/>
            <person name="Hellsten U."/>
            <person name="Kuo D.H."/>
            <person name="Larsson T."/>
            <person name="Lv J."/>
            <person name="Arendt D."/>
            <person name="Savage R."/>
            <person name="Osoegawa K."/>
            <person name="de Jong P."/>
            <person name="Grimwood J."/>
            <person name="Chapman J.A."/>
            <person name="Shapiro H."/>
            <person name="Aerts A."/>
            <person name="Otillar R.P."/>
            <person name="Terry A.Y."/>
            <person name="Boore J.L."/>
            <person name="Grigoriev I.V."/>
            <person name="Lindberg D.R."/>
            <person name="Seaver E.C."/>
            <person name="Weisblat D.A."/>
            <person name="Putnam N.H."/>
            <person name="Rokhsar D.S."/>
        </authorList>
    </citation>
    <scope>NUCLEOTIDE SEQUENCE [LARGE SCALE GENOMIC DNA]</scope>
</reference>
<organism evidence="4 5">
    <name type="scientific">Lottia gigantea</name>
    <name type="common">Giant owl limpet</name>
    <dbReference type="NCBI Taxonomy" id="225164"/>
    <lineage>
        <taxon>Eukaryota</taxon>
        <taxon>Metazoa</taxon>
        <taxon>Spiralia</taxon>
        <taxon>Lophotrochozoa</taxon>
        <taxon>Mollusca</taxon>
        <taxon>Gastropoda</taxon>
        <taxon>Patellogastropoda</taxon>
        <taxon>Lottioidea</taxon>
        <taxon>Lottiidae</taxon>
        <taxon>Lottia</taxon>
    </lineage>
</organism>
<dbReference type="CTD" id="20236431"/>
<feature type="compositionally biased region" description="Polar residues" evidence="1">
    <location>
        <begin position="100"/>
        <end position="114"/>
    </location>
</feature>
<feature type="region of interest" description="Disordered" evidence="1">
    <location>
        <begin position="138"/>
        <end position="176"/>
    </location>
</feature>
<dbReference type="OrthoDB" id="10628853at2759"/>
<feature type="region of interest" description="Disordered" evidence="1">
    <location>
        <begin position="90"/>
        <end position="122"/>
    </location>
</feature>
<dbReference type="InterPro" id="IPR006029">
    <property type="entry name" value="Neurotrans-gated_channel_TM"/>
</dbReference>
<dbReference type="GO" id="GO:0006811">
    <property type="term" value="P:monoatomic ion transport"/>
    <property type="evidence" value="ECO:0007669"/>
    <property type="project" value="InterPro"/>
</dbReference>
<keyword evidence="2" id="KW-0812">Transmembrane</keyword>
<evidence type="ECO:0000259" key="3">
    <source>
        <dbReference type="Pfam" id="PF02932"/>
    </source>
</evidence>
<dbReference type="Pfam" id="PF02932">
    <property type="entry name" value="Neur_chan_memb"/>
    <property type="match status" value="1"/>
</dbReference>
<keyword evidence="5" id="KW-1185">Reference proteome</keyword>
<dbReference type="GO" id="GO:0016020">
    <property type="term" value="C:membrane"/>
    <property type="evidence" value="ECO:0007669"/>
    <property type="project" value="InterPro"/>
</dbReference>
<gene>
    <name evidence="4" type="ORF">LOTGIDRAFT_154855</name>
</gene>
<dbReference type="SUPFAM" id="SSF90112">
    <property type="entry name" value="Neurotransmitter-gated ion-channel transmembrane pore"/>
    <property type="match status" value="1"/>
</dbReference>
<feature type="non-terminal residue" evidence="4">
    <location>
        <position position="1"/>
    </location>
</feature>
<proteinExistence type="predicted"/>
<evidence type="ECO:0000256" key="2">
    <source>
        <dbReference type="SAM" id="Phobius"/>
    </source>
</evidence>
<keyword evidence="2" id="KW-1133">Transmembrane helix</keyword>
<dbReference type="KEGG" id="lgi:LOTGIDRAFT_154855"/>